<keyword evidence="3" id="KW-1185">Reference proteome</keyword>
<name>A0A8X7BW53_9ARAC</name>
<dbReference type="AlphaFoldDB" id="A0A8X7BW53"/>
<evidence type="ECO:0000313" key="3">
    <source>
        <dbReference type="Proteomes" id="UP000886998"/>
    </source>
</evidence>
<keyword evidence="1" id="KW-0472">Membrane</keyword>
<organism evidence="2 3">
    <name type="scientific">Trichonephila inaurata madagascariensis</name>
    <dbReference type="NCBI Taxonomy" id="2747483"/>
    <lineage>
        <taxon>Eukaryota</taxon>
        <taxon>Metazoa</taxon>
        <taxon>Ecdysozoa</taxon>
        <taxon>Arthropoda</taxon>
        <taxon>Chelicerata</taxon>
        <taxon>Arachnida</taxon>
        <taxon>Araneae</taxon>
        <taxon>Araneomorphae</taxon>
        <taxon>Entelegynae</taxon>
        <taxon>Araneoidea</taxon>
        <taxon>Nephilidae</taxon>
        <taxon>Trichonephila</taxon>
        <taxon>Trichonephila inaurata</taxon>
    </lineage>
</organism>
<reference evidence="2" key="1">
    <citation type="submission" date="2020-08" db="EMBL/GenBank/DDBJ databases">
        <title>Multicomponent nature underlies the extraordinary mechanical properties of spider dragline silk.</title>
        <authorList>
            <person name="Kono N."/>
            <person name="Nakamura H."/>
            <person name="Mori M."/>
            <person name="Yoshida Y."/>
            <person name="Ohtoshi R."/>
            <person name="Malay A.D."/>
            <person name="Moran D.A.P."/>
            <person name="Tomita M."/>
            <person name="Numata K."/>
            <person name="Arakawa K."/>
        </authorList>
    </citation>
    <scope>NUCLEOTIDE SEQUENCE</scope>
</reference>
<dbReference type="Proteomes" id="UP000886998">
    <property type="component" value="Unassembled WGS sequence"/>
</dbReference>
<dbReference type="EMBL" id="BMAV01004746">
    <property type="protein sequence ID" value="GFY45288.1"/>
    <property type="molecule type" value="Genomic_DNA"/>
</dbReference>
<gene>
    <name evidence="2" type="ORF">TNIN_159431</name>
</gene>
<evidence type="ECO:0000313" key="2">
    <source>
        <dbReference type="EMBL" id="GFY45288.1"/>
    </source>
</evidence>
<sequence>MGNEGFLGGADEKQFSGFPVERCILFDSAFNNMELQQDSIMEQIRLQMLFLMKKVQFDHIFTEVISIKLILVSIILLLHNFQEKMTTTYPSNIHPKRCLNTGHKNRILKKSFQ</sequence>
<evidence type="ECO:0000256" key="1">
    <source>
        <dbReference type="SAM" id="Phobius"/>
    </source>
</evidence>
<dbReference type="OrthoDB" id="10501844at2759"/>
<feature type="transmembrane region" description="Helical" evidence="1">
    <location>
        <begin position="60"/>
        <end position="78"/>
    </location>
</feature>
<protein>
    <submittedName>
        <fullName evidence="2">Uncharacterized protein</fullName>
    </submittedName>
</protein>
<keyword evidence="1" id="KW-1133">Transmembrane helix</keyword>
<proteinExistence type="predicted"/>
<comment type="caution">
    <text evidence="2">The sequence shown here is derived from an EMBL/GenBank/DDBJ whole genome shotgun (WGS) entry which is preliminary data.</text>
</comment>
<accession>A0A8X7BW53</accession>
<keyword evidence="1" id="KW-0812">Transmembrane</keyword>